<reference evidence="1" key="1">
    <citation type="submission" date="2018-06" db="EMBL/GenBank/DDBJ databases">
        <authorList>
            <person name="Zhirakovskaya E."/>
        </authorList>
    </citation>
    <scope>NUCLEOTIDE SEQUENCE</scope>
</reference>
<dbReference type="AlphaFoldDB" id="A0A3B0UIU4"/>
<dbReference type="Gene3D" id="3.40.30.10">
    <property type="entry name" value="Glutaredoxin"/>
    <property type="match status" value="1"/>
</dbReference>
<protein>
    <recommendedName>
        <fullName evidence="2">Thioredoxin-like fold domain-containing protein</fullName>
    </recommendedName>
</protein>
<evidence type="ECO:0008006" key="2">
    <source>
        <dbReference type="Google" id="ProtNLM"/>
    </source>
</evidence>
<evidence type="ECO:0000313" key="1">
    <source>
        <dbReference type="EMBL" id="VAW30915.1"/>
    </source>
</evidence>
<organism evidence="1">
    <name type="scientific">hydrothermal vent metagenome</name>
    <dbReference type="NCBI Taxonomy" id="652676"/>
    <lineage>
        <taxon>unclassified sequences</taxon>
        <taxon>metagenomes</taxon>
        <taxon>ecological metagenomes</taxon>
    </lineage>
</organism>
<proteinExistence type="predicted"/>
<gene>
    <name evidence="1" type="ORF">MNBD_CHLOROFLEXI01-1744</name>
</gene>
<accession>A0A3B0UIU4</accession>
<dbReference type="InterPro" id="IPR036249">
    <property type="entry name" value="Thioredoxin-like_sf"/>
</dbReference>
<sequence length="90" mass="10154">MHTLTVYISDDCYSCEETLRILDEIRLQFPALEVTLVDTQREPMPEGVFAVPTYLLNGKVVSLGNPNRTVLAEKLTQLFTSPAPLKMELK</sequence>
<dbReference type="SUPFAM" id="SSF52833">
    <property type="entry name" value="Thioredoxin-like"/>
    <property type="match status" value="1"/>
</dbReference>
<name>A0A3B0UIU4_9ZZZZ</name>
<dbReference type="EMBL" id="UOEU01000110">
    <property type="protein sequence ID" value="VAW30915.1"/>
    <property type="molecule type" value="Genomic_DNA"/>
</dbReference>